<protein>
    <submittedName>
        <fullName evidence="2">Uncharacterized protein</fullName>
    </submittedName>
</protein>
<dbReference type="EMBL" id="JAAHFQ010000082">
    <property type="protein sequence ID" value="NER27226.1"/>
    <property type="molecule type" value="Genomic_DNA"/>
</dbReference>
<name>A0A6B3N0P0_9CYAN</name>
<keyword evidence="1" id="KW-1133">Transmembrane helix</keyword>
<feature type="transmembrane region" description="Helical" evidence="1">
    <location>
        <begin position="429"/>
        <end position="451"/>
    </location>
</feature>
<feature type="transmembrane region" description="Helical" evidence="1">
    <location>
        <begin position="523"/>
        <end position="546"/>
    </location>
</feature>
<feature type="transmembrane region" description="Helical" evidence="1">
    <location>
        <begin position="471"/>
        <end position="489"/>
    </location>
</feature>
<dbReference type="InterPro" id="IPR027417">
    <property type="entry name" value="P-loop_NTPase"/>
</dbReference>
<feature type="transmembrane region" description="Helical" evidence="1">
    <location>
        <begin position="632"/>
        <end position="650"/>
    </location>
</feature>
<organism evidence="2">
    <name type="scientific">Symploca sp. SIO1C4</name>
    <dbReference type="NCBI Taxonomy" id="2607765"/>
    <lineage>
        <taxon>Bacteria</taxon>
        <taxon>Bacillati</taxon>
        <taxon>Cyanobacteriota</taxon>
        <taxon>Cyanophyceae</taxon>
        <taxon>Coleofasciculales</taxon>
        <taxon>Coleofasciculaceae</taxon>
        <taxon>Symploca</taxon>
    </lineage>
</organism>
<gene>
    <name evidence="2" type="ORF">F6J89_06210</name>
</gene>
<feature type="transmembrane region" description="Helical" evidence="1">
    <location>
        <begin position="392"/>
        <end position="409"/>
    </location>
</feature>
<evidence type="ECO:0000313" key="2">
    <source>
        <dbReference type="EMBL" id="NER27226.1"/>
    </source>
</evidence>
<evidence type="ECO:0000256" key="1">
    <source>
        <dbReference type="SAM" id="Phobius"/>
    </source>
</evidence>
<comment type="caution">
    <text evidence="2">The sequence shown here is derived from an EMBL/GenBank/DDBJ whole genome shotgun (WGS) entry which is preliminary data.</text>
</comment>
<dbReference type="Pfam" id="PF14516">
    <property type="entry name" value="AAA_35"/>
    <property type="match status" value="1"/>
</dbReference>
<feature type="transmembrane region" description="Helical" evidence="1">
    <location>
        <begin position="683"/>
        <end position="710"/>
    </location>
</feature>
<dbReference type="Gene3D" id="3.40.50.300">
    <property type="entry name" value="P-loop containing nucleotide triphosphate hydrolases"/>
    <property type="match status" value="1"/>
</dbReference>
<accession>A0A6B3N0P0</accession>
<keyword evidence="1" id="KW-0472">Membrane</keyword>
<reference evidence="2" key="1">
    <citation type="submission" date="2019-11" db="EMBL/GenBank/DDBJ databases">
        <title>Genomic insights into an expanded diversity of filamentous marine cyanobacteria reveals the extraordinary biosynthetic potential of Moorea and Okeania.</title>
        <authorList>
            <person name="Ferreira Leao T."/>
            <person name="Wang M."/>
            <person name="Moss N."/>
            <person name="Da Silva R."/>
            <person name="Sanders J."/>
            <person name="Nurk S."/>
            <person name="Gurevich A."/>
            <person name="Humphrey G."/>
            <person name="Reher R."/>
            <person name="Zhu Q."/>
            <person name="Belda-Ferre P."/>
            <person name="Glukhov E."/>
            <person name="Rex R."/>
            <person name="Dorrestein P.C."/>
            <person name="Knight R."/>
            <person name="Pevzner P."/>
            <person name="Gerwick W.H."/>
            <person name="Gerwick L."/>
        </authorList>
    </citation>
    <scope>NUCLEOTIDE SEQUENCE</scope>
    <source>
        <strain evidence="2">SIO1C4</strain>
    </source>
</reference>
<proteinExistence type="predicted"/>
<feature type="transmembrane region" description="Helical" evidence="1">
    <location>
        <begin position="590"/>
        <end position="612"/>
    </location>
</feature>
<dbReference type="SUPFAM" id="SSF52540">
    <property type="entry name" value="P-loop containing nucleoside triphosphate hydrolases"/>
    <property type="match status" value="1"/>
</dbReference>
<sequence length="716" mass="82684">MYNQDYTYRYRGGSLEANDPTYVWRAADDELYQQLRLGEFCYVLTARQMGKSSLRVQTMNRLQQEGIACANIDLAAIGNQATPEQWYKGILYRLFRSFQLSEKVNWQTWWRDRSFLPVVQRLGEVIERVLLASISQNIVIFIDEIDSVISINFPTDDFFAFIRACYNQRADEPKYKRLTFCLLGVATPSDLIEDKRRTPFNIGHAIELTGLTLDKAKSKLSQGLVGRFDHSEQILANILAWTGGQPFLTQKVCQLVVEKAEDYNPDVGAIIQTNIIENWEAQDEPEHLRTIRDRILYDKTKAVILLGRYQEILETTSSLKSDNSPEEIELQLSGLINTQNHRLTVANPIYQEVFNQNWINKQLTTIWIFKDEGLSPEQVVEPEIPRNYTTKIILINLLLIIISAISLYLHYGPFLGEPRKLEFSDNPRFISGMIEFSRIIMLLLISSYMIYFVWRAKTIELWKASSQKAVLFRWIAMALFILMLILSAFKDFVAVPNSLREKYPIEISINNDFIEYTLPSIVYFPYSCVIYLIIAVPFTLVSVYAVTDDLRNNWNRTIKFRRNIQELLNKYSAIPKRLKSKSIRNRFSKYTLIFLNVASPYSTIFLGAQVLWLFESRFGMDTLTASGQNLGLFTYSFSFIVTVIFILLFIQYQRALSIAVNALMYAEDEQVMDFRKHNQVSQLLARIIGSNINLILLGVLLILTVANSLIKLLGSL</sequence>
<dbReference type="AlphaFoldDB" id="A0A6B3N0P0"/>
<keyword evidence="1" id="KW-0812">Transmembrane</keyword>